<evidence type="ECO:0000313" key="1">
    <source>
        <dbReference type="EMBL" id="RBO87559.1"/>
    </source>
</evidence>
<dbReference type="AlphaFoldDB" id="A0A366DDG4"/>
<dbReference type="OrthoDB" id="4548993at2"/>
<name>A0A366DDG4_9NOCA</name>
<dbReference type="EMBL" id="QNRE01000011">
    <property type="protein sequence ID" value="RBO87559.1"/>
    <property type="molecule type" value="Genomic_DNA"/>
</dbReference>
<sequence length="235" mass="25609">MATLLVVGTPDMRMALTSVLAHISTDKEDTTLHRVRLTFDRAHLTVTATDRITMALAIVSVWQNDQSEPVVVELLPDDARKILNVFKEGQRGGGDDGPEYRLRLEVDDERITATDCSGLIDGRSLTLPRLATEDALAAVAARVAEVHDGQTAALLDITVSGDSLARFKVAAKTYGSLLTFEPREHGMLLVRCGESFLGLMYSRRLDLVMREQLDDYTQGWSARLPSIVAAGGDAA</sequence>
<dbReference type="STRING" id="1210090.GCA_001613185_01397"/>
<gene>
    <name evidence="1" type="ORF">DFR74_111266</name>
</gene>
<proteinExistence type="predicted"/>
<organism evidence="1 2">
    <name type="scientific">Nocardia puris</name>
    <dbReference type="NCBI Taxonomy" id="208602"/>
    <lineage>
        <taxon>Bacteria</taxon>
        <taxon>Bacillati</taxon>
        <taxon>Actinomycetota</taxon>
        <taxon>Actinomycetes</taxon>
        <taxon>Mycobacteriales</taxon>
        <taxon>Nocardiaceae</taxon>
        <taxon>Nocardia</taxon>
    </lineage>
</organism>
<dbReference type="Gene3D" id="3.10.150.10">
    <property type="entry name" value="DNA Polymerase III, subunit A, domain 2"/>
    <property type="match status" value="1"/>
</dbReference>
<reference evidence="1 2" key="1">
    <citation type="submission" date="2018-06" db="EMBL/GenBank/DDBJ databases">
        <title>Genomic Encyclopedia of Type Strains, Phase IV (KMG-IV): sequencing the most valuable type-strain genomes for metagenomic binning, comparative biology and taxonomic classification.</title>
        <authorList>
            <person name="Goeker M."/>
        </authorList>
    </citation>
    <scope>NUCLEOTIDE SEQUENCE [LARGE SCALE GENOMIC DNA]</scope>
    <source>
        <strain evidence="1 2">DSM 44599</strain>
    </source>
</reference>
<keyword evidence="2" id="KW-1185">Reference proteome</keyword>
<dbReference type="RefSeq" id="WP_147265915.1">
    <property type="nucleotide sequence ID" value="NZ_QNRE01000011.1"/>
</dbReference>
<accession>A0A366DDG4</accession>
<dbReference type="Proteomes" id="UP000252586">
    <property type="component" value="Unassembled WGS sequence"/>
</dbReference>
<evidence type="ECO:0000313" key="2">
    <source>
        <dbReference type="Proteomes" id="UP000252586"/>
    </source>
</evidence>
<comment type="caution">
    <text evidence="1">The sequence shown here is derived from an EMBL/GenBank/DDBJ whole genome shotgun (WGS) entry which is preliminary data.</text>
</comment>
<protein>
    <submittedName>
        <fullName evidence="1">Uncharacterized protein</fullName>
    </submittedName>
</protein>